<dbReference type="PANTHER" id="PTHR43580:SF2">
    <property type="entry name" value="CYTOKINE-LIKE NUCLEAR FACTOR N-PAC"/>
    <property type="match status" value="1"/>
</dbReference>
<evidence type="ECO:0000259" key="4">
    <source>
        <dbReference type="Pfam" id="PF03446"/>
    </source>
</evidence>
<feature type="domain" description="3-hydroxyisobutyrate dehydrogenase-like NAD-binding" evidence="5">
    <location>
        <begin position="173"/>
        <end position="289"/>
    </location>
</feature>
<dbReference type="InterPro" id="IPR051265">
    <property type="entry name" value="HIBADH-related_NP60_sf"/>
</dbReference>
<keyword evidence="7" id="KW-1185">Reference proteome</keyword>
<dbReference type="InterPro" id="IPR029154">
    <property type="entry name" value="HIBADH-like_NADP-bd"/>
</dbReference>
<dbReference type="RefSeq" id="WP_306050926.1">
    <property type="nucleotide sequence ID" value="NZ_CP120997.1"/>
</dbReference>
<dbReference type="SUPFAM" id="SSF51735">
    <property type="entry name" value="NAD(P)-binding Rossmann-fold domains"/>
    <property type="match status" value="1"/>
</dbReference>
<dbReference type="EC" id="1.1.-.-" evidence="6"/>
<evidence type="ECO:0000313" key="6">
    <source>
        <dbReference type="EMBL" id="WLQ32158.1"/>
    </source>
</evidence>
<dbReference type="InterPro" id="IPR006115">
    <property type="entry name" value="6PGDH_NADP-bd"/>
</dbReference>
<feature type="domain" description="6-phosphogluconate dehydrogenase NADP-binding" evidence="4">
    <location>
        <begin position="14"/>
        <end position="169"/>
    </location>
</feature>
<dbReference type="InterPro" id="IPR015815">
    <property type="entry name" value="HIBADH-related"/>
</dbReference>
<sequence length="301" mass="30383">MTSAVPAAPQQPVVAVLGTGIMGAAMARSLLRAGLEVRAWNRTPAKAAPLAADGATVTRTAAEAVRGAHLVLTSLSDTTAVAAALAAASEGLHRGQVLLQTSTVGPDGAVELAQRAADLGLVHLDAPVAGTRQPAEAGALTVLVSGPSAARAVAGPVLDAIGQRTVWVGEEPGAASRLKLVVNTWVVNLVGGVAECLNLAEGLGVDPRAFLDVVRGGPLDTGYLQSKSAAVLDGDLTPSFALSTALKDTRLILEAAGRAGVRLDLTAASAARFERAEADGHGDEDMVATYYAGRAPERDGD</sequence>
<keyword evidence="2 6" id="KW-0560">Oxidoreductase</keyword>
<dbReference type="SUPFAM" id="SSF48179">
    <property type="entry name" value="6-phosphogluconate dehydrogenase C-terminal domain-like"/>
    <property type="match status" value="1"/>
</dbReference>
<evidence type="ECO:0000256" key="1">
    <source>
        <dbReference type="ARBA" id="ARBA00009080"/>
    </source>
</evidence>
<gene>
    <name evidence="6" type="ORF">P8A18_01305</name>
</gene>
<dbReference type="EMBL" id="CP120997">
    <property type="protein sequence ID" value="WLQ32158.1"/>
    <property type="molecule type" value="Genomic_DNA"/>
</dbReference>
<evidence type="ECO:0000313" key="7">
    <source>
        <dbReference type="Proteomes" id="UP001239522"/>
    </source>
</evidence>
<organism evidence="6 7">
    <name type="scientific">Streptomyces castrisilvae</name>
    <dbReference type="NCBI Taxonomy" id="3033811"/>
    <lineage>
        <taxon>Bacteria</taxon>
        <taxon>Bacillati</taxon>
        <taxon>Actinomycetota</taxon>
        <taxon>Actinomycetes</taxon>
        <taxon>Kitasatosporales</taxon>
        <taxon>Streptomycetaceae</taxon>
        <taxon>Streptomyces</taxon>
    </lineage>
</organism>
<reference evidence="6 7" key="1">
    <citation type="submission" date="2023-03" db="EMBL/GenBank/DDBJ databases">
        <title>Isolation and description of six Streptomyces strains from soil environments, able to metabolize different microbial glucans.</title>
        <authorList>
            <person name="Widen T."/>
            <person name="Larsbrink J."/>
        </authorList>
    </citation>
    <scope>NUCLEOTIDE SEQUENCE [LARGE SCALE GENOMIC DNA]</scope>
    <source>
        <strain evidence="6 7">Mut1</strain>
    </source>
</reference>
<dbReference type="Pfam" id="PF03446">
    <property type="entry name" value="NAD_binding_2"/>
    <property type="match status" value="1"/>
</dbReference>
<evidence type="ECO:0000256" key="3">
    <source>
        <dbReference type="ARBA" id="ARBA00023027"/>
    </source>
</evidence>
<evidence type="ECO:0000256" key="2">
    <source>
        <dbReference type="ARBA" id="ARBA00023002"/>
    </source>
</evidence>
<dbReference type="InterPro" id="IPR008927">
    <property type="entry name" value="6-PGluconate_DH-like_C_sf"/>
</dbReference>
<dbReference type="Gene3D" id="1.10.1040.10">
    <property type="entry name" value="N-(1-d-carboxylethyl)-l-norvaline Dehydrogenase, domain 2"/>
    <property type="match status" value="1"/>
</dbReference>
<keyword evidence="3" id="KW-0520">NAD</keyword>
<accession>A0ABY9HDG3</accession>
<dbReference type="Gene3D" id="3.40.50.720">
    <property type="entry name" value="NAD(P)-binding Rossmann-like Domain"/>
    <property type="match status" value="1"/>
</dbReference>
<dbReference type="InterPro" id="IPR036291">
    <property type="entry name" value="NAD(P)-bd_dom_sf"/>
</dbReference>
<evidence type="ECO:0000259" key="5">
    <source>
        <dbReference type="Pfam" id="PF14833"/>
    </source>
</evidence>
<dbReference type="PIRSF" id="PIRSF000103">
    <property type="entry name" value="HIBADH"/>
    <property type="match status" value="1"/>
</dbReference>
<dbReference type="Pfam" id="PF14833">
    <property type="entry name" value="NAD_binding_11"/>
    <property type="match status" value="1"/>
</dbReference>
<name>A0ABY9HDG3_9ACTN</name>
<dbReference type="PANTHER" id="PTHR43580">
    <property type="entry name" value="OXIDOREDUCTASE GLYR1-RELATED"/>
    <property type="match status" value="1"/>
</dbReference>
<dbReference type="GO" id="GO:0016491">
    <property type="term" value="F:oxidoreductase activity"/>
    <property type="evidence" value="ECO:0007669"/>
    <property type="project" value="UniProtKB-KW"/>
</dbReference>
<dbReference type="InterPro" id="IPR013328">
    <property type="entry name" value="6PGD_dom2"/>
</dbReference>
<protein>
    <submittedName>
        <fullName evidence="6">NAD(P)-dependent oxidoreductase</fullName>
        <ecNumber evidence="6">1.1.-.-</ecNumber>
    </submittedName>
</protein>
<dbReference type="Proteomes" id="UP001239522">
    <property type="component" value="Chromosome"/>
</dbReference>
<proteinExistence type="inferred from homology"/>
<comment type="similarity">
    <text evidence="1">Belongs to the HIBADH-related family.</text>
</comment>